<dbReference type="Proteomes" id="UP000001917">
    <property type="component" value="Chromosome"/>
</dbReference>
<accession>C8WSC9</accession>
<dbReference type="KEGG" id="aac:Aaci_2407"/>
<name>C8WSC9_ALIAD</name>
<reference evidence="2" key="1">
    <citation type="submission" date="2009-09" db="EMBL/GenBank/DDBJ databases">
        <title>The complete chromosome of Alicyclobacillus acidocaldarius subsp. acidocaldarius DSM 446.</title>
        <authorList>
            <consortium name="US DOE Joint Genome Institute (JGI-PGF)"/>
            <person name="Lucas S."/>
            <person name="Copeland A."/>
            <person name="Lapidus A."/>
            <person name="Glavina del Rio T."/>
            <person name="Dalin E."/>
            <person name="Tice H."/>
            <person name="Bruce D."/>
            <person name="Goodwin L."/>
            <person name="Pitluck S."/>
            <person name="Kyrpides N."/>
            <person name="Mavromatis K."/>
            <person name="Ivanova N."/>
            <person name="Ovchinnikova G."/>
            <person name="Chertkov O."/>
            <person name="Sims D."/>
            <person name="Brettin T."/>
            <person name="Detter J.C."/>
            <person name="Han C."/>
            <person name="Larimer F."/>
            <person name="Land M."/>
            <person name="Hauser L."/>
            <person name="Markowitz V."/>
            <person name="Cheng J.-F."/>
            <person name="Hugenholtz P."/>
            <person name="Woyke T."/>
            <person name="Wu D."/>
            <person name="Pukall R."/>
            <person name="Klenk H.-P."/>
            <person name="Eisen J.A."/>
        </authorList>
    </citation>
    <scope>NUCLEOTIDE SEQUENCE [LARGE SCALE GENOMIC DNA]</scope>
    <source>
        <strain evidence="2">ATCC 27009 / DSM 446 / BCRC 14685 / JCM 5260 / KCTC 1825 / NBRC 15652 / NCIMB 11725 / NRRL B-14509 / 104-IA</strain>
    </source>
</reference>
<proteinExistence type="predicted"/>
<dbReference type="AlphaFoldDB" id="C8WSC9"/>
<evidence type="ECO:0000313" key="2">
    <source>
        <dbReference type="Proteomes" id="UP000001917"/>
    </source>
</evidence>
<sequence length="31" mass="3383">MTGDGAWWLQATSGMQRVTEDAEARAQVQTS</sequence>
<reference evidence="1 2" key="2">
    <citation type="journal article" date="2010" name="Stand. Genomic Sci.">
        <title>Complete genome sequence of Alicyclobacillus acidocaldarius type strain (104-IA).</title>
        <authorList>
            <person name="Mavromatis K."/>
            <person name="Sikorski J."/>
            <person name="Lapidus A."/>
            <person name="Glavina Del Rio T."/>
            <person name="Copeland A."/>
            <person name="Tice H."/>
            <person name="Cheng J.F."/>
            <person name="Lucas S."/>
            <person name="Chen F."/>
            <person name="Nolan M."/>
            <person name="Bruce D."/>
            <person name="Goodwin L."/>
            <person name="Pitluck S."/>
            <person name="Ivanova N."/>
            <person name="Ovchinnikova G."/>
            <person name="Pati A."/>
            <person name="Chen A."/>
            <person name="Palaniappan K."/>
            <person name="Land M."/>
            <person name="Hauser L."/>
            <person name="Chang Y.J."/>
            <person name="Jeffries C.D."/>
            <person name="Chain P."/>
            <person name="Meincke L."/>
            <person name="Sims D."/>
            <person name="Chertkov O."/>
            <person name="Han C."/>
            <person name="Brettin T."/>
            <person name="Detter J.C."/>
            <person name="Wahrenburg C."/>
            <person name="Rohde M."/>
            <person name="Pukall R."/>
            <person name="Goker M."/>
            <person name="Bristow J."/>
            <person name="Eisen J.A."/>
            <person name="Markowitz V."/>
            <person name="Hugenholtz P."/>
            <person name="Klenk H.P."/>
            <person name="Kyrpides N.C."/>
        </authorList>
    </citation>
    <scope>NUCLEOTIDE SEQUENCE [LARGE SCALE GENOMIC DNA]</scope>
    <source>
        <strain evidence="2">ATCC 27009 / DSM 446 / BCRC 14685 / JCM 5260 / KCTC 1825 / NBRC 15652 / NCIMB 11725 / NRRL B-14509 / 104-IA</strain>
    </source>
</reference>
<evidence type="ECO:0000313" key="1">
    <source>
        <dbReference type="EMBL" id="ACV59414.1"/>
    </source>
</evidence>
<organism evidence="1 2">
    <name type="scientific">Alicyclobacillus acidocaldarius subsp. acidocaldarius (strain ATCC 27009 / DSM 446 / BCRC 14685 / JCM 5260 / KCTC 1825 / NBRC 15652 / NCIMB 11725 / NRRL B-14509 / 104-IA)</name>
    <name type="common">Bacillus acidocaldarius</name>
    <dbReference type="NCBI Taxonomy" id="521098"/>
    <lineage>
        <taxon>Bacteria</taxon>
        <taxon>Bacillati</taxon>
        <taxon>Bacillota</taxon>
        <taxon>Bacilli</taxon>
        <taxon>Bacillales</taxon>
        <taxon>Alicyclobacillaceae</taxon>
        <taxon>Alicyclobacillus</taxon>
    </lineage>
</organism>
<protein>
    <submittedName>
        <fullName evidence="1">Uncharacterized protein</fullName>
    </submittedName>
</protein>
<dbReference type="HOGENOM" id="CLU_3394757_0_0_9"/>
<gene>
    <name evidence="1" type="ordered locus">Aaci_2407</name>
</gene>
<dbReference type="STRING" id="521098.Aaci_2407"/>
<keyword evidence="2" id="KW-1185">Reference proteome</keyword>
<dbReference type="EMBL" id="CP001727">
    <property type="protein sequence ID" value="ACV59414.1"/>
    <property type="molecule type" value="Genomic_DNA"/>
</dbReference>